<accession>A0ACB8F5Y4</accession>
<evidence type="ECO:0000313" key="2">
    <source>
        <dbReference type="Proteomes" id="UP000827872"/>
    </source>
</evidence>
<organism evidence="1 2">
    <name type="scientific">Sphaerodactylus townsendi</name>
    <dbReference type="NCBI Taxonomy" id="933632"/>
    <lineage>
        <taxon>Eukaryota</taxon>
        <taxon>Metazoa</taxon>
        <taxon>Chordata</taxon>
        <taxon>Craniata</taxon>
        <taxon>Vertebrata</taxon>
        <taxon>Euteleostomi</taxon>
        <taxon>Lepidosauria</taxon>
        <taxon>Squamata</taxon>
        <taxon>Bifurcata</taxon>
        <taxon>Gekkota</taxon>
        <taxon>Sphaerodactylidae</taxon>
        <taxon>Sphaerodactylus</taxon>
    </lineage>
</organism>
<reference evidence="1" key="1">
    <citation type="submission" date="2021-08" db="EMBL/GenBank/DDBJ databases">
        <title>The first chromosome-level gecko genome reveals the dynamic sex chromosomes of Neotropical dwarf geckos (Sphaerodactylidae: Sphaerodactylus).</title>
        <authorList>
            <person name="Pinto B.J."/>
            <person name="Keating S.E."/>
            <person name="Gamble T."/>
        </authorList>
    </citation>
    <scope>NUCLEOTIDE SEQUENCE</scope>
    <source>
        <strain evidence="1">TG3544</strain>
    </source>
</reference>
<gene>
    <name evidence="1" type="ORF">K3G42_026384</name>
</gene>
<proteinExistence type="predicted"/>
<dbReference type="Proteomes" id="UP000827872">
    <property type="component" value="Linkage Group LG05"/>
</dbReference>
<sequence length="147" mass="16364">MNVNSKIQGHLWALDSFRPLLTPLPPTSYDPASDLCIFSPHPLQRVMPLVTVTFWQGYFLKVQDNKVPFELTYEASNATYIAEYGQGRMFSCNFDANVDPQLSPVPQLQTTLSASELRGGIFLDPGPTYRENCLIMSSALMGADKSI</sequence>
<evidence type="ECO:0000313" key="1">
    <source>
        <dbReference type="EMBL" id="KAH8000568.1"/>
    </source>
</evidence>
<protein>
    <submittedName>
        <fullName evidence="1">Uncharacterized protein</fullName>
    </submittedName>
</protein>
<name>A0ACB8F5Y4_9SAUR</name>
<keyword evidence="2" id="KW-1185">Reference proteome</keyword>
<dbReference type="EMBL" id="CM037618">
    <property type="protein sequence ID" value="KAH8000568.1"/>
    <property type="molecule type" value="Genomic_DNA"/>
</dbReference>
<comment type="caution">
    <text evidence="1">The sequence shown here is derived from an EMBL/GenBank/DDBJ whole genome shotgun (WGS) entry which is preliminary data.</text>
</comment>